<reference evidence="1 2" key="2">
    <citation type="submission" date="2018-11" db="EMBL/GenBank/DDBJ databases">
        <authorList>
            <consortium name="Pathogen Informatics"/>
        </authorList>
    </citation>
    <scope>NUCLEOTIDE SEQUENCE [LARGE SCALE GENOMIC DNA]</scope>
    <source>
        <strain evidence="1 2">NST_G2</strain>
    </source>
</reference>
<dbReference type="WBParaSite" id="SSLN_0000580701-mRNA-1">
    <property type="protein sequence ID" value="SSLN_0000580701-mRNA-1"/>
    <property type="gene ID" value="SSLN_0000580701"/>
</dbReference>
<evidence type="ECO:0000313" key="2">
    <source>
        <dbReference type="Proteomes" id="UP000275846"/>
    </source>
</evidence>
<accession>A0A183SN30</accession>
<dbReference type="Proteomes" id="UP000275846">
    <property type="component" value="Unassembled WGS sequence"/>
</dbReference>
<name>A0A183SN30_SCHSO</name>
<protein>
    <submittedName>
        <fullName evidence="3">Endo/exonuclease/phosphatase domain-containing protein</fullName>
    </submittedName>
</protein>
<organism evidence="3">
    <name type="scientific">Schistocephalus solidus</name>
    <name type="common">Tapeworm</name>
    <dbReference type="NCBI Taxonomy" id="70667"/>
    <lineage>
        <taxon>Eukaryota</taxon>
        <taxon>Metazoa</taxon>
        <taxon>Spiralia</taxon>
        <taxon>Lophotrochozoa</taxon>
        <taxon>Platyhelminthes</taxon>
        <taxon>Cestoda</taxon>
        <taxon>Eucestoda</taxon>
        <taxon>Diphyllobothriidea</taxon>
        <taxon>Diphyllobothriidae</taxon>
        <taxon>Schistocephalus</taxon>
    </lineage>
</organism>
<gene>
    <name evidence="1" type="ORF">SSLN_LOCUS5628</name>
</gene>
<sequence length="160" mass="17978">MQVVNAHVTASIWYPTLTCSWALPSGHTTSNCHDRRAKPGEGLRGCVCLHNRTPFRRHNPRLRRPPPQMTTKDEPTNKFYEDLHALLTSVPKVGKLVVLGDINARGSCNENALLMRTCAELRLVLTNTSSLLTRQNATWMHPQIVPLAAAGLCFSRRRDR</sequence>
<proteinExistence type="predicted"/>
<dbReference type="Gene3D" id="3.60.10.10">
    <property type="entry name" value="Endonuclease/exonuclease/phosphatase"/>
    <property type="match status" value="1"/>
</dbReference>
<dbReference type="AlphaFoldDB" id="A0A183SN30"/>
<evidence type="ECO:0000313" key="1">
    <source>
        <dbReference type="EMBL" id="VDL92013.1"/>
    </source>
</evidence>
<dbReference type="EMBL" id="UYSU01033329">
    <property type="protein sequence ID" value="VDL92013.1"/>
    <property type="molecule type" value="Genomic_DNA"/>
</dbReference>
<dbReference type="OrthoDB" id="10030815at2759"/>
<evidence type="ECO:0000313" key="3">
    <source>
        <dbReference type="WBParaSite" id="SSLN_0000580701-mRNA-1"/>
    </source>
</evidence>
<keyword evidence="2" id="KW-1185">Reference proteome</keyword>
<dbReference type="InterPro" id="IPR036691">
    <property type="entry name" value="Endo/exonu/phosph_ase_sf"/>
</dbReference>
<reference evidence="3" key="1">
    <citation type="submission" date="2016-06" db="UniProtKB">
        <authorList>
            <consortium name="WormBaseParasite"/>
        </authorList>
    </citation>
    <scope>IDENTIFICATION</scope>
</reference>